<organism evidence="2 3">
    <name type="scientific">Parathielavia hyrcaniae</name>
    <dbReference type="NCBI Taxonomy" id="113614"/>
    <lineage>
        <taxon>Eukaryota</taxon>
        <taxon>Fungi</taxon>
        <taxon>Dikarya</taxon>
        <taxon>Ascomycota</taxon>
        <taxon>Pezizomycotina</taxon>
        <taxon>Sordariomycetes</taxon>
        <taxon>Sordariomycetidae</taxon>
        <taxon>Sordariales</taxon>
        <taxon>Chaetomiaceae</taxon>
        <taxon>Parathielavia</taxon>
    </lineage>
</organism>
<dbReference type="Pfam" id="PF05536">
    <property type="entry name" value="Neurochondrin"/>
    <property type="match status" value="1"/>
</dbReference>
<evidence type="ECO:0000313" key="2">
    <source>
        <dbReference type="EMBL" id="KAK4106856.1"/>
    </source>
</evidence>
<dbReference type="Proteomes" id="UP001305647">
    <property type="component" value="Unassembled WGS sequence"/>
</dbReference>
<proteinExistence type="predicted"/>
<protein>
    <submittedName>
        <fullName evidence="2">DUF1941-domain-containing protein</fullName>
    </submittedName>
</protein>
<dbReference type="SUPFAM" id="SSF48371">
    <property type="entry name" value="ARM repeat"/>
    <property type="match status" value="1"/>
</dbReference>
<dbReference type="PANTHER" id="PTHR13109:SF7">
    <property type="entry name" value="NEUROCHONDRIN"/>
    <property type="match status" value="1"/>
</dbReference>
<dbReference type="PANTHER" id="PTHR13109">
    <property type="entry name" value="NEUROCHONDRIN"/>
    <property type="match status" value="1"/>
</dbReference>
<feature type="region of interest" description="Disordered" evidence="1">
    <location>
        <begin position="361"/>
        <end position="384"/>
    </location>
</feature>
<dbReference type="EMBL" id="MU863624">
    <property type="protein sequence ID" value="KAK4106856.1"/>
    <property type="molecule type" value="Genomic_DNA"/>
</dbReference>
<dbReference type="AlphaFoldDB" id="A0AAN6T790"/>
<feature type="compositionally biased region" description="Low complexity" evidence="1">
    <location>
        <begin position="83"/>
        <end position="92"/>
    </location>
</feature>
<dbReference type="InterPro" id="IPR016024">
    <property type="entry name" value="ARM-type_fold"/>
</dbReference>
<keyword evidence="3" id="KW-1185">Reference proteome</keyword>
<name>A0AAN6T790_9PEZI</name>
<feature type="region of interest" description="Disordered" evidence="1">
    <location>
        <begin position="76"/>
        <end position="98"/>
    </location>
</feature>
<sequence length="690" mass="74015">MNESAPAAEGQGQQSPSVQKIKTLLGAKDDTSRFVGLALLKSVLDNTPELRSDEEAIVALWESIPPKFLDRLIRTGSKHHESSGTSSSPSSEPSRKGANDMLDLAVSVLHTFAALLPESARQHTKLLDRIPQLVPSLLRCSDDTARLALETVLSLVSHPDGATVFTAIQDLSPLTEMAPSQPLALKTLLHAWLNAMTATPDKSNLRSKMDRTINSLVSSFKGTDAVTLLSFLANLLPRLEPELIPPNPKWLPSLGHFIRNLVTSRPTAAGRTAFTNLSAALLELYPFQAPHLLFADQSTTTTDTTTPFSYLLINLLLVDLRATLPTLLPQLNSPDYPSTSRRLTSALNTTSHFIGYLLRAMDPDPDSNSDPPSRGNGNGNGNGLSITPDHLLRLRKSISETLSLAAEFLRDRWDAAVAGAQGLHPDARAADAVAASGSSHRTLAWDLKDDDTTAAGRGVAGDPLVLAAVRTLAIWVREDDNELLRKEVSGLADLLVELYRSSSSSAAAVVGTGTGLDFRRAVLVAFEGLVVERRGRKAVVEYGGWEVFAGDLIAILEASSSSSSFASSSYSVGSGEEDAARGVEIVRVLLQIAEAERPGPREAWMDVVTRVAAWYVPEADQPPVVLECQVAALQLVTTLLESTHPGMQKRYVHSTSAVLGIANQLRAKIKGDTASEEALEDVLGTLAALR</sequence>
<comment type="caution">
    <text evidence="2">The sequence shown here is derived from an EMBL/GenBank/DDBJ whole genome shotgun (WGS) entry which is preliminary data.</text>
</comment>
<accession>A0AAN6T790</accession>
<feature type="compositionally biased region" description="Low complexity" evidence="1">
    <location>
        <begin position="366"/>
        <end position="375"/>
    </location>
</feature>
<reference evidence="2" key="1">
    <citation type="journal article" date="2023" name="Mol. Phylogenet. Evol.">
        <title>Genome-scale phylogeny and comparative genomics of the fungal order Sordariales.</title>
        <authorList>
            <person name="Hensen N."/>
            <person name="Bonometti L."/>
            <person name="Westerberg I."/>
            <person name="Brannstrom I.O."/>
            <person name="Guillou S."/>
            <person name="Cros-Aarteil S."/>
            <person name="Calhoun S."/>
            <person name="Haridas S."/>
            <person name="Kuo A."/>
            <person name="Mondo S."/>
            <person name="Pangilinan J."/>
            <person name="Riley R."/>
            <person name="LaButti K."/>
            <person name="Andreopoulos B."/>
            <person name="Lipzen A."/>
            <person name="Chen C."/>
            <person name="Yan M."/>
            <person name="Daum C."/>
            <person name="Ng V."/>
            <person name="Clum A."/>
            <person name="Steindorff A."/>
            <person name="Ohm R.A."/>
            <person name="Martin F."/>
            <person name="Silar P."/>
            <person name="Natvig D.O."/>
            <person name="Lalanne C."/>
            <person name="Gautier V."/>
            <person name="Ament-Velasquez S.L."/>
            <person name="Kruys A."/>
            <person name="Hutchinson M.I."/>
            <person name="Powell A.J."/>
            <person name="Barry K."/>
            <person name="Miller A.N."/>
            <person name="Grigoriev I.V."/>
            <person name="Debuchy R."/>
            <person name="Gladieux P."/>
            <person name="Hiltunen Thoren M."/>
            <person name="Johannesson H."/>
        </authorList>
    </citation>
    <scope>NUCLEOTIDE SEQUENCE</scope>
    <source>
        <strain evidence="2">CBS 757.83</strain>
    </source>
</reference>
<reference evidence="2" key="2">
    <citation type="submission" date="2023-05" db="EMBL/GenBank/DDBJ databases">
        <authorList>
            <consortium name="Lawrence Berkeley National Laboratory"/>
            <person name="Steindorff A."/>
            <person name="Hensen N."/>
            <person name="Bonometti L."/>
            <person name="Westerberg I."/>
            <person name="Brannstrom I.O."/>
            <person name="Guillou S."/>
            <person name="Cros-Aarteil S."/>
            <person name="Calhoun S."/>
            <person name="Haridas S."/>
            <person name="Kuo A."/>
            <person name="Mondo S."/>
            <person name="Pangilinan J."/>
            <person name="Riley R."/>
            <person name="Labutti K."/>
            <person name="Andreopoulos B."/>
            <person name="Lipzen A."/>
            <person name="Chen C."/>
            <person name="Yanf M."/>
            <person name="Daum C."/>
            <person name="Ng V."/>
            <person name="Clum A."/>
            <person name="Ohm R."/>
            <person name="Martin F."/>
            <person name="Silar P."/>
            <person name="Natvig D."/>
            <person name="Lalanne C."/>
            <person name="Gautier V."/>
            <person name="Ament-Velasquez S.L."/>
            <person name="Kruys A."/>
            <person name="Hutchinson M.I."/>
            <person name="Powell A.J."/>
            <person name="Barry K."/>
            <person name="Miller A.N."/>
            <person name="Grigoriev I.V."/>
            <person name="Debuchy R."/>
            <person name="Gladieux P."/>
            <person name="Thoren M.H."/>
            <person name="Johannesson H."/>
        </authorList>
    </citation>
    <scope>NUCLEOTIDE SEQUENCE</scope>
    <source>
        <strain evidence="2">CBS 757.83</strain>
    </source>
</reference>
<evidence type="ECO:0000256" key="1">
    <source>
        <dbReference type="SAM" id="MobiDB-lite"/>
    </source>
</evidence>
<gene>
    <name evidence="2" type="ORF">N658DRAFT_512586</name>
</gene>
<dbReference type="InterPro" id="IPR008709">
    <property type="entry name" value="Neurochondrin"/>
</dbReference>
<evidence type="ECO:0000313" key="3">
    <source>
        <dbReference type="Proteomes" id="UP001305647"/>
    </source>
</evidence>